<accession>A0A0L0F7M2</accession>
<dbReference type="InterPro" id="IPR005835">
    <property type="entry name" value="NTP_transferase_dom"/>
</dbReference>
<gene>
    <name evidence="2" type="ORF">SARC_14767</name>
</gene>
<keyword evidence="3" id="KW-1185">Reference proteome</keyword>
<dbReference type="eggNOG" id="KOG1460">
    <property type="taxonomic scope" value="Eukaryota"/>
</dbReference>
<dbReference type="SUPFAM" id="SSF53448">
    <property type="entry name" value="Nucleotide-diphospho-sugar transferases"/>
    <property type="match status" value="1"/>
</dbReference>
<dbReference type="InterPro" id="IPR029044">
    <property type="entry name" value="Nucleotide-diphossugar_trans"/>
</dbReference>
<dbReference type="EMBL" id="KQ246671">
    <property type="protein sequence ID" value="KNC72674.1"/>
    <property type="molecule type" value="Genomic_DNA"/>
</dbReference>
<dbReference type="STRING" id="667725.A0A0L0F7M2"/>
<feature type="domain" description="Nucleotidyl transferase" evidence="1">
    <location>
        <begin position="3"/>
        <end position="127"/>
    </location>
</feature>
<evidence type="ECO:0000313" key="2">
    <source>
        <dbReference type="EMBL" id="KNC72674.1"/>
    </source>
</evidence>
<dbReference type="InterPro" id="IPR050486">
    <property type="entry name" value="Mannose-1P_guanyltransferase"/>
</dbReference>
<reference evidence="2 3" key="1">
    <citation type="submission" date="2011-02" db="EMBL/GenBank/DDBJ databases">
        <title>The Genome Sequence of Sphaeroforma arctica JP610.</title>
        <authorList>
            <consortium name="The Broad Institute Genome Sequencing Platform"/>
            <person name="Russ C."/>
            <person name="Cuomo C."/>
            <person name="Young S.K."/>
            <person name="Zeng Q."/>
            <person name="Gargeya S."/>
            <person name="Alvarado L."/>
            <person name="Berlin A."/>
            <person name="Chapman S.B."/>
            <person name="Chen Z."/>
            <person name="Freedman E."/>
            <person name="Gellesch M."/>
            <person name="Goldberg J."/>
            <person name="Griggs A."/>
            <person name="Gujja S."/>
            <person name="Heilman E."/>
            <person name="Heiman D."/>
            <person name="Howarth C."/>
            <person name="Mehta T."/>
            <person name="Neiman D."/>
            <person name="Pearson M."/>
            <person name="Roberts A."/>
            <person name="Saif S."/>
            <person name="Shea T."/>
            <person name="Shenoy N."/>
            <person name="Sisk P."/>
            <person name="Stolte C."/>
            <person name="Sykes S."/>
            <person name="White J."/>
            <person name="Yandava C."/>
            <person name="Burger G."/>
            <person name="Gray M.W."/>
            <person name="Holland P.W.H."/>
            <person name="King N."/>
            <person name="Lang F.B.F."/>
            <person name="Roger A.J."/>
            <person name="Ruiz-Trillo I."/>
            <person name="Haas B."/>
            <person name="Nusbaum C."/>
            <person name="Birren B."/>
        </authorList>
    </citation>
    <scope>NUCLEOTIDE SEQUENCE [LARGE SCALE GENOMIC DNA]</scope>
    <source>
        <strain evidence="2 3">JP610</strain>
    </source>
</reference>
<feature type="non-terminal residue" evidence="2">
    <location>
        <position position="136"/>
    </location>
</feature>
<dbReference type="Pfam" id="PF00483">
    <property type="entry name" value="NTP_transferase"/>
    <property type="match status" value="1"/>
</dbReference>
<dbReference type="Proteomes" id="UP000054560">
    <property type="component" value="Unassembled WGS sequence"/>
</dbReference>
<organism evidence="2 3">
    <name type="scientific">Sphaeroforma arctica JP610</name>
    <dbReference type="NCBI Taxonomy" id="667725"/>
    <lineage>
        <taxon>Eukaryota</taxon>
        <taxon>Ichthyosporea</taxon>
        <taxon>Ichthyophonida</taxon>
        <taxon>Sphaeroforma</taxon>
    </lineage>
</organism>
<proteinExistence type="predicted"/>
<evidence type="ECO:0000259" key="1">
    <source>
        <dbReference type="Pfam" id="PF00483"/>
    </source>
</evidence>
<name>A0A0L0F7M2_9EUKA</name>
<dbReference type="AlphaFoldDB" id="A0A0L0F7M2"/>
<dbReference type="RefSeq" id="XP_014146576.1">
    <property type="nucleotide sequence ID" value="XM_014291101.1"/>
</dbReference>
<sequence length="136" mass="15125">MHTATPLFPLASKPMVHHHLEALAKVNGLDEVLLIGFYQDHELSATVSYLQEDAPFKIRYLPESKGLGTGGGMYYYREEIMRGDPDKILVIHVDVVANFPFDAMIKNFEKLPEGKVVSVMGVKVGAHKNGFHSKTS</sequence>
<dbReference type="Gene3D" id="3.90.550.10">
    <property type="entry name" value="Spore Coat Polysaccharide Biosynthesis Protein SpsA, Chain A"/>
    <property type="match status" value="1"/>
</dbReference>
<protein>
    <recommendedName>
        <fullName evidence="1">Nucleotidyl transferase domain-containing protein</fullName>
    </recommendedName>
</protein>
<dbReference type="OrthoDB" id="285674at2759"/>
<dbReference type="PANTHER" id="PTHR22572">
    <property type="entry name" value="SUGAR-1-PHOSPHATE GUANYL TRANSFERASE"/>
    <property type="match status" value="1"/>
</dbReference>
<evidence type="ECO:0000313" key="3">
    <source>
        <dbReference type="Proteomes" id="UP000054560"/>
    </source>
</evidence>
<dbReference type="GeneID" id="25915271"/>